<proteinExistence type="predicted"/>
<reference evidence="2" key="1">
    <citation type="submission" date="2019-03" db="UniProtKB">
        <authorList>
            <consortium name="Ensembl"/>
        </authorList>
    </citation>
    <scope>IDENTIFICATION</scope>
</reference>
<evidence type="ECO:0000313" key="2">
    <source>
        <dbReference type="Ensembl" id="ENSUMAP00000009651"/>
    </source>
</evidence>
<accession>A0A452TN31</accession>
<dbReference type="SMART" id="SM00567">
    <property type="entry name" value="EZ_HEAT"/>
    <property type="match status" value="2"/>
</dbReference>
<dbReference type="GO" id="GO:0019135">
    <property type="term" value="F:deoxyhypusine monooxygenase activity"/>
    <property type="evidence" value="ECO:0007669"/>
    <property type="project" value="TreeGrafter"/>
</dbReference>
<organism evidence="2">
    <name type="scientific">Ursus maritimus</name>
    <name type="common">Polar bear</name>
    <name type="synonym">Thalarctos maritimus</name>
    <dbReference type="NCBI Taxonomy" id="29073"/>
    <lineage>
        <taxon>Eukaryota</taxon>
        <taxon>Metazoa</taxon>
        <taxon>Chordata</taxon>
        <taxon>Craniata</taxon>
        <taxon>Vertebrata</taxon>
        <taxon>Euteleostomi</taxon>
        <taxon>Mammalia</taxon>
        <taxon>Eutheria</taxon>
        <taxon>Laurasiatheria</taxon>
        <taxon>Carnivora</taxon>
        <taxon>Caniformia</taxon>
        <taxon>Ursidae</taxon>
        <taxon>Ursus</taxon>
    </lineage>
</organism>
<dbReference type="Gene3D" id="1.25.10.10">
    <property type="entry name" value="Leucine-rich Repeat Variant"/>
    <property type="match status" value="1"/>
</dbReference>
<dbReference type="PANTHER" id="PTHR12697">
    <property type="entry name" value="PBS LYASE HEAT-LIKE PROTEIN"/>
    <property type="match status" value="1"/>
</dbReference>
<evidence type="ECO:0000256" key="1">
    <source>
        <dbReference type="SAM" id="MobiDB-lite"/>
    </source>
</evidence>
<dbReference type="SUPFAM" id="SSF48371">
    <property type="entry name" value="ARM repeat"/>
    <property type="match status" value="1"/>
</dbReference>
<evidence type="ECO:0008006" key="3">
    <source>
        <dbReference type="Google" id="ProtNLM"/>
    </source>
</evidence>
<feature type="region of interest" description="Disordered" evidence="1">
    <location>
        <begin position="257"/>
        <end position="282"/>
    </location>
</feature>
<dbReference type="InterPro" id="IPR011989">
    <property type="entry name" value="ARM-like"/>
</dbReference>
<dbReference type="GeneTree" id="ENSGT00940000170610"/>
<dbReference type="Pfam" id="PF13646">
    <property type="entry name" value="HEAT_2"/>
    <property type="match status" value="1"/>
</dbReference>
<dbReference type="AlphaFoldDB" id="A0A452TN31"/>
<name>A0A452TN31_URSMA</name>
<sequence length="282" mass="30761">RLDRGWRSCSQLPAFTWQAAEASVPHHVGPYVGPGGLPTVQLLASPRAGKEEAVASYDLPSKVTLLFLPYPAVRNGQASSVWEGPHSGDRGGPCWRPATAAPLATVWRADQRESLLIYRREVQRGKVTYGRPHSRILCPGAPVSAQAGLQKAWAARQEEARGTMVTDKEVEAIGQTLVDPQQPLQARFRALFTLRGLGGPGAITWISRAFGDDSALLKHELAYCLGQMQDSRAIPVLLDVLRDTRQEPMVRHEAGEWPGQGRLTFTPPVPSASRARSPSRVI</sequence>
<feature type="compositionally biased region" description="Low complexity" evidence="1">
    <location>
        <begin position="271"/>
        <end position="282"/>
    </location>
</feature>
<dbReference type="Ensembl" id="ENSUMAT00000011542.1">
    <property type="protein sequence ID" value="ENSUMAP00000009651.1"/>
    <property type="gene ID" value="ENSUMAG00000007296.1"/>
</dbReference>
<dbReference type="InterPro" id="IPR004155">
    <property type="entry name" value="PBS_lyase_HEAT"/>
</dbReference>
<dbReference type="InterPro" id="IPR016024">
    <property type="entry name" value="ARM-type_fold"/>
</dbReference>
<dbReference type="PANTHER" id="PTHR12697:SF5">
    <property type="entry name" value="DEOXYHYPUSINE HYDROXYLASE"/>
    <property type="match status" value="1"/>
</dbReference>
<protein>
    <recommendedName>
        <fullName evidence="3">Deoxyhypusine hydroxylase</fullName>
    </recommendedName>
</protein>